<evidence type="ECO:0000256" key="1">
    <source>
        <dbReference type="ARBA" id="ARBA00008115"/>
    </source>
</evidence>
<dbReference type="STRING" id="72359.L7JW66"/>
<accession>L7JW66</accession>
<dbReference type="InterPro" id="IPR029026">
    <property type="entry name" value="tRNA_m1G_MTases_N"/>
</dbReference>
<dbReference type="GO" id="GO:0032040">
    <property type="term" value="C:small-subunit processome"/>
    <property type="evidence" value="ECO:0007669"/>
    <property type="project" value="EnsemblFungi"/>
</dbReference>
<dbReference type="GO" id="GO:0005737">
    <property type="term" value="C:cytoplasm"/>
    <property type="evidence" value="ECO:0007669"/>
    <property type="project" value="EnsemblFungi"/>
</dbReference>
<dbReference type="GO" id="GO:0042802">
    <property type="term" value="F:identical protein binding"/>
    <property type="evidence" value="ECO:0007669"/>
    <property type="project" value="EnsemblFungi"/>
</dbReference>
<comment type="similarity">
    <text evidence="1">Belongs to the class IV-like SAM-binding methyltransferase superfamily. RNA methyltransferase NEP1 family.</text>
</comment>
<keyword evidence="10" id="KW-1185">Reference proteome</keyword>
<evidence type="ECO:0000256" key="3">
    <source>
        <dbReference type="ARBA" id="ARBA00022552"/>
    </source>
</evidence>
<dbReference type="OrthoDB" id="269804at2759"/>
<evidence type="ECO:0000256" key="4">
    <source>
        <dbReference type="ARBA" id="ARBA00022603"/>
    </source>
</evidence>
<keyword evidence="8" id="KW-0694">RNA-binding</keyword>
<dbReference type="AlphaFoldDB" id="L7JW66"/>
<name>L7JW66_TRAHO</name>
<dbReference type="Pfam" id="PF03587">
    <property type="entry name" value="EMG1"/>
    <property type="match status" value="1"/>
</dbReference>
<keyword evidence="7" id="KW-0699">rRNA-binding</keyword>
<reference evidence="9 10" key="1">
    <citation type="journal article" date="2012" name="PLoS Pathog.">
        <title>The genome of the obligate intracellular parasite Trachipleistophora hominis: new insights into microsporidian genome dynamics and reductive evolution.</title>
        <authorList>
            <person name="Heinz E."/>
            <person name="Williams T.A."/>
            <person name="Nakjang S."/>
            <person name="Noel C.J."/>
            <person name="Swan D.C."/>
            <person name="Goldberg A.V."/>
            <person name="Harris S.R."/>
            <person name="Weinmaier T."/>
            <person name="Markert S."/>
            <person name="Becher D."/>
            <person name="Bernhardt J."/>
            <person name="Dagan T."/>
            <person name="Hacker C."/>
            <person name="Lucocq J.M."/>
            <person name="Schweder T."/>
            <person name="Rattei T."/>
            <person name="Hall N."/>
            <person name="Hirt R.P."/>
            <person name="Embley T.M."/>
        </authorList>
    </citation>
    <scope>NUCLEOTIDE SEQUENCE [LARGE SCALE GENOMIC DNA]</scope>
</reference>
<evidence type="ECO:0000256" key="7">
    <source>
        <dbReference type="ARBA" id="ARBA00022730"/>
    </source>
</evidence>
<evidence type="ECO:0000256" key="2">
    <source>
        <dbReference type="ARBA" id="ARBA00022517"/>
    </source>
</evidence>
<dbReference type="GO" id="GO:0070037">
    <property type="term" value="F:rRNA (pseudouridine) methyltransferase activity"/>
    <property type="evidence" value="ECO:0007669"/>
    <property type="project" value="EnsemblFungi"/>
</dbReference>
<evidence type="ECO:0000313" key="10">
    <source>
        <dbReference type="Proteomes" id="UP000011185"/>
    </source>
</evidence>
<dbReference type="GO" id="GO:0005880">
    <property type="term" value="C:nuclear microtubule"/>
    <property type="evidence" value="ECO:0007669"/>
    <property type="project" value="EnsemblFungi"/>
</dbReference>
<dbReference type="Gene3D" id="3.40.1280.10">
    <property type="match status" value="1"/>
</dbReference>
<keyword evidence="3" id="KW-0698">rRNA processing</keyword>
<dbReference type="VEuPathDB" id="MicrosporidiaDB:THOM_1370"/>
<keyword evidence="6" id="KW-0949">S-adenosyl-L-methionine</keyword>
<evidence type="ECO:0000256" key="5">
    <source>
        <dbReference type="ARBA" id="ARBA00022679"/>
    </source>
</evidence>
<keyword evidence="4" id="KW-0489">Methyltransferase</keyword>
<dbReference type="EMBL" id="JH993935">
    <property type="protein sequence ID" value="ELQ75698.1"/>
    <property type="molecule type" value="Genomic_DNA"/>
</dbReference>
<protein>
    <submittedName>
        <fullName evidence="9">Protein required for 18S rRNA maturation and 40S ribosome biogenesis</fullName>
    </submittedName>
</protein>
<dbReference type="GO" id="GO:0030686">
    <property type="term" value="C:90S preribosome"/>
    <property type="evidence" value="ECO:0007669"/>
    <property type="project" value="EnsemblFungi"/>
</dbReference>
<evidence type="ECO:0000256" key="8">
    <source>
        <dbReference type="ARBA" id="ARBA00022884"/>
    </source>
</evidence>
<organism evidence="9 10">
    <name type="scientific">Trachipleistophora hominis</name>
    <name type="common">Microsporidian parasite</name>
    <dbReference type="NCBI Taxonomy" id="72359"/>
    <lineage>
        <taxon>Eukaryota</taxon>
        <taxon>Fungi</taxon>
        <taxon>Fungi incertae sedis</taxon>
        <taxon>Microsporidia</taxon>
        <taxon>Pleistophoridae</taxon>
        <taxon>Trachipleistophora</taxon>
    </lineage>
</organism>
<dbReference type="GO" id="GO:0000447">
    <property type="term" value="P:endonucleolytic cleavage in ITS1 to separate SSU-rRNA from 5.8S rRNA and LSU-rRNA from tricistronic rRNA transcript (SSU-rRNA, 5.8S rRNA, LSU-rRNA)"/>
    <property type="evidence" value="ECO:0007669"/>
    <property type="project" value="EnsemblFungi"/>
</dbReference>
<dbReference type="HOGENOM" id="CLU_055846_1_3_1"/>
<dbReference type="GO" id="GO:0000480">
    <property type="term" value="P:endonucleolytic cleavage in 5'-ETS of tricistronic rRNA transcript (SSU-rRNA, 5.8S rRNA, LSU-rRNA)"/>
    <property type="evidence" value="ECO:0007669"/>
    <property type="project" value="EnsemblFungi"/>
</dbReference>
<keyword evidence="2" id="KW-0690">Ribosome biogenesis</keyword>
<dbReference type="GO" id="GO:0070475">
    <property type="term" value="P:rRNA base methylation"/>
    <property type="evidence" value="ECO:0007669"/>
    <property type="project" value="EnsemblFungi"/>
</dbReference>
<gene>
    <name evidence="9" type="ORF">THOM_1370</name>
</gene>
<sequence length="185" mass="20999">MIKKIIFFIQEAPFTGTEKHKVAQSRPAAPPRPDITHHILLTIIDSPLYKSNRCKIYVKTVNNILIEINEGTRIPRTTTRFVGLMKDVLRKLKIKDEDKTLMRVVKSKIDFPPGAVKIGMSRKGERISKEHFIANDVVLYVNAKQRGEDVFDDVDVLMKVSDYELSGAAAVGKAIFFIEDILNVF</sequence>
<dbReference type="PANTHER" id="PTHR12636:SF5">
    <property type="entry name" value="RIBOSOMAL RNA SMALL SUBUNIT METHYLTRANSFERASE NEP1"/>
    <property type="match status" value="1"/>
</dbReference>
<keyword evidence="5" id="KW-0808">Transferase</keyword>
<dbReference type="InterPro" id="IPR029028">
    <property type="entry name" value="Alpha/beta_knot_MTases"/>
</dbReference>
<dbReference type="GO" id="GO:0000472">
    <property type="term" value="P:endonucleolytic cleavage to generate mature 5'-end of SSU-rRNA from (SSU-rRNA, 5.8S rRNA, LSU-rRNA)"/>
    <property type="evidence" value="ECO:0007669"/>
    <property type="project" value="EnsemblFungi"/>
</dbReference>
<dbReference type="PANTHER" id="PTHR12636">
    <property type="entry name" value="NEP1/MRA1"/>
    <property type="match status" value="1"/>
</dbReference>
<evidence type="ECO:0000256" key="6">
    <source>
        <dbReference type="ARBA" id="ARBA00022691"/>
    </source>
</evidence>
<proteinExistence type="inferred from homology"/>
<dbReference type="InterPro" id="IPR005304">
    <property type="entry name" value="Rbsml_bgen_MeTrfase_EMG1/NEP1"/>
</dbReference>
<dbReference type="InParanoid" id="L7JW66"/>
<dbReference type="GO" id="GO:0019843">
    <property type="term" value="F:rRNA binding"/>
    <property type="evidence" value="ECO:0007669"/>
    <property type="project" value="UniProtKB-KW"/>
</dbReference>
<evidence type="ECO:0000313" key="9">
    <source>
        <dbReference type="EMBL" id="ELQ75698.1"/>
    </source>
</evidence>
<dbReference type="GO" id="GO:0034399">
    <property type="term" value="C:nuclear periphery"/>
    <property type="evidence" value="ECO:0007669"/>
    <property type="project" value="EnsemblFungi"/>
</dbReference>
<dbReference type="SUPFAM" id="SSF75217">
    <property type="entry name" value="alpha/beta knot"/>
    <property type="match status" value="1"/>
</dbReference>
<dbReference type="Proteomes" id="UP000011185">
    <property type="component" value="Unassembled WGS sequence"/>
</dbReference>
<dbReference type="OMA" id="ECKFSND"/>